<dbReference type="EC" id="2.7.8.26" evidence="5 19"/>
<evidence type="ECO:0000256" key="5">
    <source>
        <dbReference type="ARBA" id="ARBA00013200"/>
    </source>
</evidence>
<evidence type="ECO:0000256" key="8">
    <source>
        <dbReference type="ARBA" id="ARBA00022573"/>
    </source>
</evidence>
<dbReference type="InterPro" id="IPR003805">
    <property type="entry name" value="CobS"/>
</dbReference>
<dbReference type="eggNOG" id="arCOG04338">
    <property type="taxonomic scope" value="Archaea"/>
</dbReference>
<evidence type="ECO:0000256" key="7">
    <source>
        <dbReference type="ARBA" id="ARBA00022475"/>
    </source>
</evidence>
<keyword evidence="21" id="KW-1185">Reference proteome</keyword>
<reference evidence="20 21" key="2">
    <citation type="journal article" date="2008" name="Int. J. Syst. Evol. Microbiol.">
        <title>Methanocella paludicola gen. nov., sp. nov., a methane-producing archaeon, the first isolate of the lineage 'Rice Cluster I', and proposal of the new archaeal order Methanocellales ord. nov.</title>
        <authorList>
            <person name="Sakai S."/>
            <person name="Imachi H."/>
            <person name="Hanada S."/>
            <person name="Ohashi A."/>
            <person name="Harada H."/>
            <person name="Kamagata Y."/>
        </authorList>
    </citation>
    <scope>NUCLEOTIDE SEQUENCE [LARGE SCALE GENOMIC DNA]</scope>
    <source>
        <strain evidence="21">DSM 17711 / JCM 13418 / NBRC 101707 / SANAE</strain>
    </source>
</reference>
<reference evidence="20 21" key="1">
    <citation type="journal article" date="2007" name="Appl. Environ. Microbiol.">
        <title>Isolation of key methanogens for global methane emission from rice paddy fields: a novel isolate affiliated with the clone cluster rice cluster I.</title>
        <authorList>
            <person name="Sakai S."/>
            <person name="Imachi H."/>
            <person name="Sekiguchi Y."/>
            <person name="Ohashi A."/>
            <person name="Harada H."/>
            <person name="Kamagata Y."/>
        </authorList>
    </citation>
    <scope>NUCLEOTIDE SEQUENCE [LARGE SCALE GENOMIC DNA]</scope>
    <source>
        <strain evidence="21">DSM 17711 / JCM 13418 / NBRC 101707 / SANAE</strain>
    </source>
</reference>
<keyword evidence="9 19" id="KW-0808">Transferase</keyword>
<name>D1Z004_METPS</name>
<evidence type="ECO:0000256" key="6">
    <source>
        <dbReference type="ARBA" id="ARBA00015850"/>
    </source>
</evidence>
<comment type="cofactor">
    <cofactor evidence="1 19">
        <name>Mg(2+)</name>
        <dbReference type="ChEBI" id="CHEBI:18420"/>
    </cofactor>
</comment>
<keyword evidence="8 19" id="KW-0169">Cobalamin biosynthesis</keyword>
<feature type="transmembrane region" description="Helical" evidence="19">
    <location>
        <begin position="243"/>
        <end position="264"/>
    </location>
</feature>
<dbReference type="GO" id="GO:0051073">
    <property type="term" value="F:adenosylcobinamide-GDP ribazoletransferase activity"/>
    <property type="evidence" value="ECO:0007669"/>
    <property type="project" value="UniProtKB-UniRule"/>
</dbReference>
<comment type="catalytic activity">
    <reaction evidence="17 19">
        <text>alpha-ribazole + adenosylcob(III)inamide-GDP = adenosylcob(III)alamin + GMP + H(+)</text>
        <dbReference type="Rhea" id="RHEA:16049"/>
        <dbReference type="ChEBI" id="CHEBI:10329"/>
        <dbReference type="ChEBI" id="CHEBI:15378"/>
        <dbReference type="ChEBI" id="CHEBI:18408"/>
        <dbReference type="ChEBI" id="CHEBI:58115"/>
        <dbReference type="ChEBI" id="CHEBI:60487"/>
        <dbReference type="EC" id="2.7.8.26"/>
    </reaction>
</comment>
<feature type="transmembrane region" description="Helical" evidence="19">
    <location>
        <begin position="212"/>
        <end position="231"/>
    </location>
</feature>
<keyword evidence="7 19" id="KW-1003">Cell membrane</keyword>
<dbReference type="STRING" id="304371.MCP_1954"/>
<evidence type="ECO:0000256" key="11">
    <source>
        <dbReference type="ARBA" id="ARBA00022842"/>
    </source>
</evidence>
<dbReference type="GO" id="GO:0008818">
    <property type="term" value="F:cobalamin 5'-phosphate synthase activity"/>
    <property type="evidence" value="ECO:0007669"/>
    <property type="project" value="UniProtKB-UniRule"/>
</dbReference>
<sequence length="267" mass="28375">MDTQQFVKGLRSGIGFLTTLPVGWDEKGFDVFFSHNYFFVIIGIIIGISFGVLGLIFQWFIPAPLIPVLVIAAIYLLTGINHLDGLSDFGDGFIASGTKEKKVAAMKDVHAGAGGILFIGMNLLFLYAAISMFAGMGGYYLFAGLLVAEVCAKVCMTTAIAFGKSMPAGMGKALMDKTKKDHYILGLAIAVVVCILAAGFAVAPWFDARYALIGFLSVSLSAALGFFIADLAEYNFGGVNGDVMGAANEIGRIAALIVLGILIWKLW</sequence>
<feature type="transmembrane region" description="Helical" evidence="19">
    <location>
        <begin position="37"/>
        <end position="59"/>
    </location>
</feature>
<feature type="transmembrane region" description="Helical" evidence="19">
    <location>
        <begin position="109"/>
        <end position="133"/>
    </location>
</feature>
<evidence type="ECO:0000256" key="15">
    <source>
        <dbReference type="ARBA" id="ARBA00032605"/>
    </source>
</evidence>
<keyword evidence="12 19" id="KW-1133">Transmembrane helix</keyword>
<keyword evidence="11 19" id="KW-0460">Magnesium</keyword>
<dbReference type="GO" id="GO:0005886">
    <property type="term" value="C:plasma membrane"/>
    <property type="evidence" value="ECO:0007669"/>
    <property type="project" value="UniProtKB-SubCell"/>
</dbReference>
<feature type="transmembrane region" description="Helical" evidence="19">
    <location>
        <begin position="65"/>
        <end position="83"/>
    </location>
</feature>
<evidence type="ECO:0000256" key="16">
    <source>
        <dbReference type="ARBA" id="ARBA00032853"/>
    </source>
</evidence>
<evidence type="ECO:0000256" key="19">
    <source>
        <dbReference type="HAMAP-Rule" id="MF_00719"/>
    </source>
</evidence>
<keyword evidence="10 19" id="KW-0812">Transmembrane</keyword>
<evidence type="ECO:0000256" key="3">
    <source>
        <dbReference type="ARBA" id="ARBA00004663"/>
    </source>
</evidence>
<evidence type="ECO:0000256" key="10">
    <source>
        <dbReference type="ARBA" id="ARBA00022692"/>
    </source>
</evidence>
<evidence type="ECO:0000313" key="20">
    <source>
        <dbReference type="EMBL" id="BAI62026.1"/>
    </source>
</evidence>
<dbReference type="PANTHER" id="PTHR34148">
    <property type="entry name" value="ADENOSYLCOBINAMIDE-GDP RIBAZOLETRANSFERASE"/>
    <property type="match status" value="1"/>
</dbReference>
<evidence type="ECO:0000256" key="9">
    <source>
        <dbReference type="ARBA" id="ARBA00022679"/>
    </source>
</evidence>
<dbReference type="HAMAP" id="MF_00719">
    <property type="entry name" value="CobS"/>
    <property type="match status" value="1"/>
</dbReference>
<evidence type="ECO:0000256" key="2">
    <source>
        <dbReference type="ARBA" id="ARBA00004651"/>
    </source>
</evidence>
<evidence type="ECO:0000256" key="13">
    <source>
        <dbReference type="ARBA" id="ARBA00023136"/>
    </source>
</evidence>
<proteinExistence type="inferred from homology"/>
<dbReference type="UniPathway" id="UPA00148">
    <property type="reaction ID" value="UER00238"/>
</dbReference>
<comment type="subcellular location">
    <subcellularLocation>
        <location evidence="2 19">Cell membrane</location>
        <topology evidence="2 19">Multi-pass membrane protein</topology>
    </subcellularLocation>
</comment>
<comment type="similarity">
    <text evidence="4 19">Belongs to the CobS family.</text>
</comment>
<dbReference type="OrthoDB" id="11748at2157"/>
<evidence type="ECO:0000313" key="21">
    <source>
        <dbReference type="Proteomes" id="UP000001882"/>
    </source>
</evidence>
<accession>D1Z004</accession>
<dbReference type="InParanoid" id="D1Z004"/>
<reference evidence="21" key="3">
    <citation type="journal article" date="2011" name="PLoS ONE">
        <title>Genome sequence of a mesophilic hydrogenotrophic methanogen Methanocella paludicola, the first cultivated representative of the order Methanocellales.</title>
        <authorList>
            <person name="Sakai S."/>
            <person name="Takaki Y."/>
            <person name="Shimamura S."/>
            <person name="Sekine M."/>
            <person name="Tajima T."/>
            <person name="Kosugi H."/>
            <person name="Ichikawa N."/>
            <person name="Tasumi E."/>
            <person name="Hiraki A.T."/>
            <person name="Shimizu A."/>
            <person name="Kato Y."/>
            <person name="Nishiko R."/>
            <person name="Mori K."/>
            <person name="Fujita N."/>
            <person name="Imachi H."/>
            <person name="Takai K."/>
        </authorList>
    </citation>
    <scope>NUCLEOTIDE SEQUENCE [LARGE SCALE GENOMIC DNA]</scope>
    <source>
        <strain evidence="21">DSM 17711 / JCM 13418 / NBRC 101707 / SANAE</strain>
    </source>
</reference>
<evidence type="ECO:0000256" key="18">
    <source>
        <dbReference type="ARBA" id="ARBA00049504"/>
    </source>
</evidence>
<evidence type="ECO:0000256" key="14">
    <source>
        <dbReference type="ARBA" id="ARBA00025228"/>
    </source>
</evidence>
<dbReference type="PANTHER" id="PTHR34148:SF1">
    <property type="entry name" value="ADENOSYLCOBINAMIDE-GDP RIBAZOLETRANSFERASE"/>
    <property type="match status" value="1"/>
</dbReference>
<dbReference type="NCBIfam" id="TIGR00317">
    <property type="entry name" value="cobS"/>
    <property type="match status" value="1"/>
</dbReference>
<feature type="transmembrane region" description="Helical" evidence="19">
    <location>
        <begin position="139"/>
        <end position="162"/>
    </location>
</feature>
<organism evidence="20 21">
    <name type="scientific">Methanocella paludicola (strain DSM 17711 / JCM 13418 / NBRC 101707 / SANAE)</name>
    <dbReference type="NCBI Taxonomy" id="304371"/>
    <lineage>
        <taxon>Archaea</taxon>
        <taxon>Methanobacteriati</taxon>
        <taxon>Methanobacteriota</taxon>
        <taxon>Stenosarchaea group</taxon>
        <taxon>Methanomicrobia</taxon>
        <taxon>Methanocellales</taxon>
        <taxon>Methanocellaceae</taxon>
        <taxon>Methanocella</taxon>
    </lineage>
</organism>
<dbReference type="GeneID" id="8682773"/>
<evidence type="ECO:0000256" key="4">
    <source>
        <dbReference type="ARBA" id="ARBA00010561"/>
    </source>
</evidence>
<dbReference type="EMBL" id="AP011532">
    <property type="protein sequence ID" value="BAI62026.1"/>
    <property type="molecule type" value="Genomic_DNA"/>
</dbReference>
<comment type="function">
    <text evidence="14 19">Joins adenosylcobinamide-GDP and alpha-ribazole to generate adenosylcobalamin (Ado-cobalamin). Also synthesizes adenosylcobalamin 5'-phosphate from adenosylcobinamide-GDP and alpha-ribazole 5'-phosphate.</text>
</comment>
<protein>
    <recommendedName>
        <fullName evidence="6 19">Adenosylcobinamide-GDP ribazoletransferase</fullName>
        <ecNumber evidence="5 19">2.7.8.26</ecNumber>
    </recommendedName>
    <alternativeName>
        <fullName evidence="16 19">Cobalamin synthase</fullName>
    </alternativeName>
    <alternativeName>
        <fullName evidence="15 19">Cobalamin-5'-phosphate synthase</fullName>
    </alternativeName>
</protein>
<gene>
    <name evidence="19 20" type="primary">cobS</name>
    <name evidence="20" type="ordered locus">MCP_1954</name>
</gene>
<keyword evidence="13 19" id="KW-0472">Membrane</keyword>
<evidence type="ECO:0000256" key="12">
    <source>
        <dbReference type="ARBA" id="ARBA00022989"/>
    </source>
</evidence>
<feature type="transmembrane region" description="Helical" evidence="19">
    <location>
        <begin position="183"/>
        <end position="206"/>
    </location>
</feature>
<evidence type="ECO:0000256" key="1">
    <source>
        <dbReference type="ARBA" id="ARBA00001946"/>
    </source>
</evidence>
<dbReference type="GO" id="GO:0009236">
    <property type="term" value="P:cobalamin biosynthetic process"/>
    <property type="evidence" value="ECO:0007669"/>
    <property type="project" value="UniProtKB-UniRule"/>
</dbReference>
<dbReference type="Pfam" id="PF02654">
    <property type="entry name" value="CobS"/>
    <property type="match status" value="1"/>
</dbReference>
<comment type="pathway">
    <text evidence="3 19">Cofactor biosynthesis; adenosylcobalamin biosynthesis; adenosylcobalamin from cob(II)yrinate a,c-diamide: step 7/7.</text>
</comment>
<comment type="catalytic activity">
    <reaction evidence="18 19">
        <text>alpha-ribazole 5'-phosphate + adenosylcob(III)inamide-GDP = adenosylcob(III)alamin 5'-phosphate + GMP + H(+)</text>
        <dbReference type="Rhea" id="RHEA:23560"/>
        <dbReference type="ChEBI" id="CHEBI:15378"/>
        <dbReference type="ChEBI" id="CHEBI:57918"/>
        <dbReference type="ChEBI" id="CHEBI:58115"/>
        <dbReference type="ChEBI" id="CHEBI:60487"/>
        <dbReference type="ChEBI" id="CHEBI:60493"/>
        <dbReference type="EC" id="2.7.8.26"/>
    </reaction>
</comment>
<evidence type="ECO:0000256" key="17">
    <source>
        <dbReference type="ARBA" id="ARBA00048623"/>
    </source>
</evidence>
<dbReference type="RefSeq" id="WP_012900700.1">
    <property type="nucleotide sequence ID" value="NC_013665.1"/>
</dbReference>
<dbReference type="Proteomes" id="UP000001882">
    <property type="component" value="Chromosome"/>
</dbReference>
<dbReference type="KEGG" id="mpd:MCP_1954"/>
<dbReference type="AlphaFoldDB" id="D1Z004"/>
<dbReference type="FunCoup" id="D1Z004">
    <property type="interactions" value="77"/>
</dbReference>